<dbReference type="InterPro" id="IPR020846">
    <property type="entry name" value="MFS_dom"/>
</dbReference>
<dbReference type="GO" id="GO:0016320">
    <property type="term" value="P:endoplasmic reticulum membrane fusion"/>
    <property type="evidence" value="ECO:0007669"/>
    <property type="project" value="TreeGrafter"/>
</dbReference>
<feature type="transmembrane region" description="Helical" evidence="10">
    <location>
        <begin position="310"/>
        <end position="331"/>
    </location>
</feature>
<dbReference type="FunFam" id="3.40.50.300:FF:000727">
    <property type="entry name" value="Protein SEY1 homolog"/>
    <property type="match status" value="1"/>
</dbReference>
<dbReference type="InterPro" id="IPR036259">
    <property type="entry name" value="MFS_trans_sf"/>
</dbReference>
<feature type="transmembrane region" description="Helical" evidence="10">
    <location>
        <begin position="199"/>
        <end position="219"/>
    </location>
</feature>
<dbReference type="SUPFAM" id="SSF52540">
    <property type="entry name" value="P-loop containing nucleoside triphosphate hydrolases"/>
    <property type="match status" value="1"/>
</dbReference>
<comment type="similarity">
    <text evidence="8">Belongs to the TRAFAC class dynamin-like GTPase superfamily. GB1/RHD3 GTPase family. RHD3 subfamily.</text>
</comment>
<feature type="binding site" evidence="8">
    <location>
        <begin position="671"/>
        <end position="678"/>
    </location>
    <ligand>
        <name>GTP</name>
        <dbReference type="ChEBI" id="CHEBI:37565"/>
    </ligand>
</feature>
<evidence type="ECO:0000256" key="4">
    <source>
        <dbReference type="ARBA" id="ARBA00022824"/>
    </source>
</evidence>
<feature type="transmembrane region" description="Helical" evidence="10">
    <location>
        <begin position="351"/>
        <end position="372"/>
    </location>
</feature>
<keyword evidence="1 8" id="KW-0812">Transmembrane</keyword>
<feature type="topological domain" description="Cytoplasmic" evidence="8">
    <location>
        <begin position="1402"/>
        <end position="1475"/>
    </location>
</feature>
<feature type="compositionally biased region" description="Basic and acidic residues" evidence="9">
    <location>
        <begin position="22"/>
        <end position="51"/>
    </location>
</feature>
<keyword evidence="6 8" id="KW-0342">GTP-binding</keyword>
<proteinExistence type="inferred from homology"/>
<feature type="transmembrane region" description="Helical" evidence="10">
    <location>
        <begin position="70"/>
        <end position="89"/>
    </location>
</feature>
<gene>
    <name evidence="8" type="primary">SEY1</name>
    <name evidence="13" type="ORF">A7C99_4208</name>
</gene>
<accession>A0A178EZI3</accession>
<dbReference type="CDD" id="cd01851">
    <property type="entry name" value="GBP"/>
    <property type="match status" value="1"/>
</dbReference>
<evidence type="ECO:0000256" key="5">
    <source>
        <dbReference type="ARBA" id="ARBA00022989"/>
    </source>
</evidence>
<dbReference type="Pfam" id="PF05879">
    <property type="entry name" value="RHD3_GTPase"/>
    <property type="match status" value="1"/>
</dbReference>
<keyword evidence="4 8" id="KW-0256">Endoplasmic reticulum</keyword>
<comment type="subcellular location">
    <subcellularLocation>
        <location evidence="8">Endoplasmic reticulum membrane</location>
        <topology evidence="8">Multi-pass membrane protein</topology>
    </subcellularLocation>
    <text evidence="8">Enriched in the cortical ER. Concentrated in punctae along the ER tubules.</text>
</comment>
<feature type="transmembrane region" description="Helical" evidence="10">
    <location>
        <begin position="1381"/>
        <end position="1401"/>
    </location>
</feature>
<keyword evidence="3 8" id="KW-0378">Hydrolase</keyword>
<dbReference type="VEuPathDB" id="FungiDB:TERG_05203"/>
<feature type="transmembrane region" description="Helical" evidence="10">
    <location>
        <begin position="271"/>
        <end position="290"/>
    </location>
</feature>
<evidence type="ECO:0000256" key="6">
    <source>
        <dbReference type="ARBA" id="ARBA00023134"/>
    </source>
</evidence>
<keyword evidence="2 8" id="KW-0547">Nucleotide-binding</keyword>
<name>A0A178EZI3_TRIRU</name>
<evidence type="ECO:0000256" key="3">
    <source>
        <dbReference type="ARBA" id="ARBA00022801"/>
    </source>
</evidence>
<feature type="transmembrane region" description="Helical" evidence="10">
    <location>
        <begin position="378"/>
        <end position="398"/>
    </location>
</feature>
<dbReference type="GO" id="GO:0022857">
    <property type="term" value="F:transmembrane transporter activity"/>
    <property type="evidence" value="ECO:0007669"/>
    <property type="project" value="InterPro"/>
</dbReference>
<feature type="transmembrane region" description="Helical" evidence="10">
    <location>
        <begin position="405"/>
        <end position="427"/>
    </location>
</feature>
<feature type="region of interest" description="Disordered" evidence="9">
    <location>
        <begin position="1"/>
        <end position="66"/>
    </location>
</feature>
<dbReference type="GO" id="GO:0003924">
    <property type="term" value="F:GTPase activity"/>
    <property type="evidence" value="ECO:0007669"/>
    <property type="project" value="UniProtKB-UniRule"/>
</dbReference>
<dbReference type="PANTHER" id="PTHR45923">
    <property type="entry name" value="PROTEIN SEY1"/>
    <property type="match status" value="1"/>
</dbReference>
<organism evidence="13 14">
    <name type="scientific">Trichophyton rubrum</name>
    <name type="common">Athlete's foot fungus</name>
    <name type="synonym">Epidermophyton rubrum</name>
    <dbReference type="NCBI Taxonomy" id="5551"/>
    <lineage>
        <taxon>Eukaryota</taxon>
        <taxon>Fungi</taxon>
        <taxon>Dikarya</taxon>
        <taxon>Ascomycota</taxon>
        <taxon>Pezizomycotina</taxon>
        <taxon>Eurotiomycetes</taxon>
        <taxon>Eurotiomycetidae</taxon>
        <taxon>Onygenales</taxon>
        <taxon>Arthrodermataceae</taxon>
        <taxon>Trichophyton</taxon>
    </lineage>
</organism>
<dbReference type="PROSITE" id="PS50850">
    <property type="entry name" value="MFS"/>
    <property type="match status" value="1"/>
</dbReference>
<dbReference type="Proteomes" id="UP000243015">
    <property type="component" value="Unassembled WGS sequence"/>
</dbReference>
<dbReference type="PROSITE" id="PS51715">
    <property type="entry name" value="G_GB1_RHD3"/>
    <property type="match status" value="1"/>
</dbReference>
<dbReference type="Pfam" id="PF07690">
    <property type="entry name" value="MFS_1"/>
    <property type="match status" value="1"/>
</dbReference>
<dbReference type="Pfam" id="PF20428">
    <property type="entry name" value="Sey1_3HB"/>
    <property type="match status" value="1"/>
</dbReference>
<evidence type="ECO:0000313" key="14">
    <source>
        <dbReference type="Proteomes" id="UP000243015"/>
    </source>
</evidence>
<dbReference type="InterPro" id="IPR011701">
    <property type="entry name" value="MFS"/>
</dbReference>
<dbReference type="HAMAP" id="MF_03109">
    <property type="entry name" value="Sey1"/>
    <property type="match status" value="1"/>
</dbReference>
<feature type="region of interest" description="Disordered" evidence="9">
    <location>
        <begin position="1433"/>
        <end position="1475"/>
    </location>
</feature>
<feature type="transmembrane region" description="Helical" evidence="10">
    <location>
        <begin position="1357"/>
        <end position="1375"/>
    </location>
</feature>
<dbReference type="PANTHER" id="PTHR45923:SF2">
    <property type="entry name" value="PROTEIN SEY1"/>
    <property type="match status" value="1"/>
</dbReference>
<keyword evidence="5 8" id="KW-1133">Transmembrane helix</keyword>
<dbReference type="Gene3D" id="1.20.1250.20">
    <property type="entry name" value="MFS general substrate transporter like domains"/>
    <property type="match status" value="1"/>
</dbReference>
<keyword evidence="7 8" id="KW-0472">Membrane</keyword>
<protein>
    <submittedName>
        <fullName evidence="13">GTP-binding protein Sey1</fullName>
    </submittedName>
</protein>
<dbReference type="Gene3D" id="3.40.50.300">
    <property type="entry name" value="P-loop containing nucleotide triphosphate hydrolases"/>
    <property type="match status" value="1"/>
</dbReference>
<feature type="transmembrane region" description="Helical" evidence="10">
    <location>
        <begin position="113"/>
        <end position="133"/>
    </location>
</feature>
<evidence type="ECO:0000256" key="7">
    <source>
        <dbReference type="ARBA" id="ARBA00023136"/>
    </source>
</evidence>
<dbReference type="InterPro" id="IPR030386">
    <property type="entry name" value="G_GB1_RHD3_dom"/>
</dbReference>
<evidence type="ECO:0000256" key="8">
    <source>
        <dbReference type="HAMAP-Rule" id="MF_03109"/>
    </source>
</evidence>
<evidence type="ECO:0000256" key="10">
    <source>
        <dbReference type="SAM" id="Phobius"/>
    </source>
</evidence>
<feature type="topological domain" description="Lumenal" evidence="8">
    <location>
        <begin position="1378"/>
        <end position="1380"/>
    </location>
</feature>
<dbReference type="InterPro" id="IPR046758">
    <property type="entry name" value="Sey1/RHD3-like_3HB"/>
</dbReference>
<feature type="domain" description="Major facilitator superfamily (MFS) profile" evidence="11">
    <location>
        <begin position="76"/>
        <end position="504"/>
    </location>
</feature>
<dbReference type="SUPFAM" id="SSF103473">
    <property type="entry name" value="MFS general substrate transporter"/>
    <property type="match status" value="1"/>
</dbReference>
<evidence type="ECO:0000256" key="2">
    <source>
        <dbReference type="ARBA" id="ARBA00022741"/>
    </source>
</evidence>
<feature type="topological domain" description="Cytoplasmic" evidence="8">
    <location>
        <begin position="1"/>
        <end position="1356"/>
    </location>
</feature>
<comment type="caution">
    <text evidence="13">The sequence shown here is derived from an EMBL/GenBank/DDBJ whole genome shotgun (WGS) entry which is preliminary data.</text>
</comment>
<feature type="transmembrane region" description="Helical" evidence="10">
    <location>
        <begin position="239"/>
        <end position="259"/>
    </location>
</feature>
<evidence type="ECO:0000259" key="12">
    <source>
        <dbReference type="PROSITE" id="PS51715"/>
    </source>
</evidence>
<dbReference type="GO" id="GO:0005525">
    <property type="term" value="F:GTP binding"/>
    <property type="evidence" value="ECO:0007669"/>
    <property type="project" value="UniProtKB-UniRule"/>
</dbReference>
<sequence length="1475" mass="163398">MGTRTSIDRPGPATSGLTPLEGFEKVDSLSKPEYYEAKTSEPKQTGDRDSVEDAESPSLKSGGLPQRPKGWSWTLAVIVLLASSFLYGLDTTIVADVQAPVVEQFGAVQKLSWLGSGFPLGSVATILPIGALYNIFSIKIIYIASIILFEAGSALCGAAPNMNALIIGRVIAGIGGSGMYLGVLTYFSVFVSERRQPLYAFYINLVLAAVKAPVLLLLVPDYLPKPHKGALQKLKELDIIGMVLNAGIYVGWVIPMTFASTLWGWSDNRTIASFVAFGVIFIAFAIQQGIPLFTTLERRVFPAQFLRRTVMILLYVSTSCTNSALLVPAYYIPIFFQFTRGDSPVDAAVRLLPLVILAIVSVMVQGITMPLVGYYTPYYTISGVLIVIGSALMSTVGVDTPVANIYGYSIIIGIGTGLGIQASYGVAAAKVKEDEVQHAINYINLAQIGAETLSLTVAGTIFQQLAFKNLSKYLAGRGYTSAELIAAIAGTQSVILQNGSEEVRSLAIEAIVEAMKKVYITMIAAGALQQEYALRYLTLSYQTAKDSVIKQNDVKRFKTYSQPSAGADERQIIWDQCFCSAEISLLSSLKSSVEGLLAEVRLSEARYLNEDYTMTSNGHFSSVGDVDGGDYQHGVQVVDGDKEFNLNLSKYLIHENVTPAGFNYHLISVFGSQSTGKSTLLNTLFKTDFSVMSETERRQTTKGIWLSKNKRTASNEKEKMADNILVMDVEGTDGRERGEDQDFERKSALFALATSEVLIVNIWEHQVGLYQGANMGLLKTVFEVNLQLFLKDTKSTPRSLLFFVIRDFVGTTPLKNLQNTLMQDLQRIWTSLSKPEGTENSTIEDYFDFAFAGLPHKSFQPEKFAEEVDKLSTRFRDGHRNPSSLAVKGTAAEDGVFLPEYHRRIPADGFSVYAEGIWEQIVNNKDLDLPTQQELLAQFRCDEIAREVLVLFDQTIGPFEVQQADATRSGIPLILAGLGVAMRTARGKTMASFETEASRYHKRVFATKKSELEEKIDTRLKALFTGQLSAAHKSGVAEFSEAVSSAVKAGQKKGASYDFAEIVTRERKLAIEKFEKEAGTVVVEGAPWSDYKQELSLYQKDLEKISSQLRKDEMRRLATRVERWVRSRLGDSIDLEFNALGSGRGGSRAPEDGEKPSEKTIWDRIWSLFVNTVLDAERRFTERAKSFDASLEEVDVGLWRLRRKSWGVLRSKIDEEMMEGNILLKLRENFEDKFRYDDLGVPRIWRPTDDIEGIYTIARESTLNLIPLLARFRLNETSAPPPLDKWVGHMPSSASAVDEEDLAPIGGVDEDDGKSLEEEMTMLSEAKRQDLTVRFKKAADGVYVEAKRSAIGGITQVPLYFYGLLLALGWNEIIAVLRNPIYFLFLLVIGVGAYVTFRLNLWGPMINMAEAASRQAVEEGKRRLREFLESSDTGRQAMAMSGRNSTHVEEFEMSSNLKSKGRRSTTDDDDDDDDL</sequence>
<feature type="domain" description="GB1/RHD3-type G" evidence="12">
    <location>
        <begin position="661"/>
        <end position="914"/>
    </location>
</feature>
<dbReference type="GO" id="GO:0005789">
    <property type="term" value="C:endoplasmic reticulum membrane"/>
    <property type="evidence" value="ECO:0007669"/>
    <property type="project" value="UniProtKB-SubCell"/>
</dbReference>
<feature type="transmembrane region" description="Helical" evidence="10">
    <location>
        <begin position="439"/>
        <end position="462"/>
    </location>
</feature>
<dbReference type="InterPro" id="IPR008803">
    <property type="entry name" value="RHD3/Sey1"/>
</dbReference>
<evidence type="ECO:0000256" key="1">
    <source>
        <dbReference type="ARBA" id="ARBA00022692"/>
    </source>
</evidence>
<dbReference type="VEuPathDB" id="FungiDB:TERG_05202"/>
<dbReference type="EMBL" id="LHPM01000015">
    <property type="protein sequence ID" value="OAL64773.1"/>
    <property type="molecule type" value="Genomic_DNA"/>
</dbReference>
<reference evidence="13 14" key="1">
    <citation type="submission" date="2016-05" db="EMBL/GenBank/DDBJ databases">
        <title>Genome sequencing of Trichophyton rubrum CMCC(F)T1i isolated from hair.</title>
        <authorList>
            <person name="Zhan P."/>
            <person name="Tao Y."/>
            <person name="Liu W."/>
        </authorList>
    </citation>
    <scope>NUCLEOTIDE SEQUENCE [LARGE SCALE GENOMIC DNA]</scope>
    <source>
        <strain evidence="14">CMCC(F)T1i</strain>
    </source>
</reference>
<evidence type="ECO:0000259" key="11">
    <source>
        <dbReference type="PROSITE" id="PS50850"/>
    </source>
</evidence>
<feature type="transmembrane region" description="Helical" evidence="10">
    <location>
        <begin position="166"/>
        <end position="187"/>
    </location>
</feature>
<dbReference type="InterPro" id="IPR027417">
    <property type="entry name" value="P-loop_NTPase"/>
</dbReference>
<evidence type="ECO:0000313" key="13">
    <source>
        <dbReference type="EMBL" id="OAL64773.1"/>
    </source>
</evidence>
<evidence type="ECO:0000256" key="9">
    <source>
        <dbReference type="SAM" id="MobiDB-lite"/>
    </source>
</evidence>